<dbReference type="Pfam" id="PF13493">
    <property type="entry name" value="DUF4118"/>
    <property type="match status" value="1"/>
</dbReference>
<dbReference type="Gene3D" id="3.30.450.20">
    <property type="entry name" value="PAS domain"/>
    <property type="match status" value="1"/>
</dbReference>
<dbReference type="PROSITE" id="PS50112">
    <property type="entry name" value="PAS"/>
    <property type="match status" value="1"/>
</dbReference>
<dbReference type="SMART" id="SM00387">
    <property type="entry name" value="HATPase_c"/>
    <property type="match status" value="1"/>
</dbReference>
<feature type="domain" description="PAS" evidence="16">
    <location>
        <begin position="140"/>
        <end position="217"/>
    </location>
</feature>
<keyword evidence="11" id="KW-0902">Two-component regulatory system</keyword>
<evidence type="ECO:0000256" key="3">
    <source>
        <dbReference type="ARBA" id="ARBA00012438"/>
    </source>
</evidence>
<dbReference type="OrthoDB" id="9759607at2"/>
<dbReference type="PROSITE" id="PS50109">
    <property type="entry name" value="HIS_KIN"/>
    <property type="match status" value="1"/>
</dbReference>
<dbReference type="Gene3D" id="1.10.287.130">
    <property type="match status" value="1"/>
</dbReference>
<dbReference type="FunFam" id="3.30.565.10:FF:000006">
    <property type="entry name" value="Sensor histidine kinase WalK"/>
    <property type="match status" value="1"/>
</dbReference>
<evidence type="ECO:0000256" key="4">
    <source>
        <dbReference type="ARBA" id="ARBA00022553"/>
    </source>
</evidence>
<dbReference type="SMART" id="SM00388">
    <property type="entry name" value="HisKA"/>
    <property type="match status" value="1"/>
</dbReference>
<dbReference type="SUPFAM" id="SSF47384">
    <property type="entry name" value="Homodimeric domain of signal transducing histidine kinase"/>
    <property type="match status" value="1"/>
</dbReference>
<dbReference type="Pfam" id="PF02518">
    <property type="entry name" value="HATPase_c"/>
    <property type="match status" value="1"/>
</dbReference>
<dbReference type="Gene3D" id="3.30.565.10">
    <property type="entry name" value="Histidine kinase-like ATPase, C-terminal domain"/>
    <property type="match status" value="1"/>
</dbReference>
<sequence>MPLPPISESLMPDQAAPTPVDPRSGYLLAALLAGAALILRQALTPVLGNDLPYLLSLLAITTSAVIAGERPALLATLLSAAGINFLVTQPRFRFTLVLSLSESVGLLLFLLVGIGISWLGGKHLATLQQARAGAQALREREAQLRALTDNLPGAMTYQAERLPGGTTRFLYVSGSVQRLLGVSPAQVYSDSGELYGLILPEYLPAVLEAEERAVRLGTTFEIEVPMRLADGNRRWMHLASSLRRLPNGRELWDGVAFNVTERREAQEALQALNTALEERVAERTEQLVRSNQELEQFAYVASHDLKAPLRTITSFLQLLERRYGDQLDERATTYIQHVVEAAARMNLLIDDLLAYARLGRERKVGRVEPEKVLQDVLNNLHSLIEERGARVEAGLLPPVQTDETQLRQVLQNLVGNGLKFQPPDRVPEVQVRAERQGDRVRFAVQDNGIGIEPEYHERIFGVFQRLHTRSQYAGSGVGLAIVKRIVEEDGGHIELHSIPTEGTTFFFTLPAADGPTS</sequence>
<evidence type="ECO:0000256" key="13">
    <source>
        <dbReference type="SAM" id="Coils"/>
    </source>
</evidence>
<dbReference type="InterPro" id="IPR036097">
    <property type="entry name" value="HisK_dim/P_sf"/>
</dbReference>
<dbReference type="InterPro" id="IPR003661">
    <property type="entry name" value="HisK_dim/P_dom"/>
</dbReference>
<feature type="domain" description="Histidine kinase" evidence="15">
    <location>
        <begin position="300"/>
        <end position="513"/>
    </location>
</feature>
<evidence type="ECO:0000259" key="17">
    <source>
        <dbReference type="PROSITE" id="PS50113"/>
    </source>
</evidence>
<evidence type="ECO:0000313" key="19">
    <source>
        <dbReference type="Proteomes" id="UP000192582"/>
    </source>
</evidence>
<evidence type="ECO:0000259" key="16">
    <source>
        <dbReference type="PROSITE" id="PS50112"/>
    </source>
</evidence>
<dbReference type="EMBL" id="FWWU01000009">
    <property type="protein sequence ID" value="SMB92633.1"/>
    <property type="molecule type" value="Genomic_DNA"/>
</dbReference>
<evidence type="ECO:0000256" key="12">
    <source>
        <dbReference type="ARBA" id="ARBA00023136"/>
    </source>
</evidence>
<evidence type="ECO:0000256" key="8">
    <source>
        <dbReference type="ARBA" id="ARBA00022777"/>
    </source>
</evidence>
<dbReference type="InterPro" id="IPR003594">
    <property type="entry name" value="HATPase_dom"/>
</dbReference>
<dbReference type="PROSITE" id="PS50113">
    <property type="entry name" value="PAC"/>
    <property type="match status" value="1"/>
</dbReference>
<keyword evidence="10 14" id="KW-1133">Transmembrane helix</keyword>
<feature type="transmembrane region" description="Helical" evidence="14">
    <location>
        <begin position="20"/>
        <end position="39"/>
    </location>
</feature>
<feature type="transmembrane region" description="Helical" evidence="14">
    <location>
        <begin position="73"/>
        <end position="92"/>
    </location>
</feature>
<dbReference type="PANTHER" id="PTHR43304:SF1">
    <property type="entry name" value="PAC DOMAIN-CONTAINING PROTEIN"/>
    <property type="match status" value="1"/>
</dbReference>
<evidence type="ECO:0000259" key="15">
    <source>
        <dbReference type="PROSITE" id="PS50109"/>
    </source>
</evidence>
<dbReference type="GO" id="GO:0005524">
    <property type="term" value="F:ATP binding"/>
    <property type="evidence" value="ECO:0007669"/>
    <property type="project" value="UniProtKB-KW"/>
</dbReference>
<evidence type="ECO:0000256" key="1">
    <source>
        <dbReference type="ARBA" id="ARBA00000085"/>
    </source>
</evidence>
<dbReference type="InterPro" id="IPR004358">
    <property type="entry name" value="Sig_transdc_His_kin-like_C"/>
</dbReference>
<organism evidence="18 19">
    <name type="scientific">Deinococcus hopiensis KR-140</name>
    <dbReference type="NCBI Taxonomy" id="695939"/>
    <lineage>
        <taxon>Bacteria</taxon>
        <taxon>Thermotogati</taxon>
        <taxon>Deinococcota</taxon>
        <taxon>Deinococci</taxon>
        <taxon>Deinococcales</taxon>
        <taxon>Deinococcaceae</taxon>
        <taxon>Deinococcus</taxon>
    </lineage>
</organism>
<dbReference type="AlphaFoldDB" id="A0A1W1VHB2"/>
<dbReference type="CDD" id="cd00082">
    <property type="entry name" value="HisKA"/>
    <property type="match status" value="1"/>
</dbReference>
<keyword evidence="19" id="KW-1185">Reference proteome</keyword>
<dbReference type="InterPro" id="IPR000700">
    <property type="entry name" value="PAS-assoc_C"/>
</dbReference>
<evidence type="ECO:0000256" key="11">
    <source>
        <dbReference type="ARBA" id="ARBA00023012"/>
    </source>
</evidence>
<dbReference type="InterPro" id="IPR000014">
    <property type="entry name" value="PAS"/>
</dbReference>
<keyword evidence="13" id="KW-0175">Coiled coil</keyword>
<keyword evidence="7" id="KW-0547">Nucleotide-binding</keyword>
<name>A0A1W1VHB2_9DEIO</name>
<dbReference type="Pfam" id="PF00512">
    <property type="entry name" value="HisKA"/>
    <property type="match status" value="1"/>
</dbReference>
<protein>
    <recommendedName>
        <fullName evidence="3">histidine kinase</fullName>
        <ecNumber evidence="3">2.7.13.3</ecNumber>
    </recommendedName>
</protein>
<feature type="transmembrane region" description="Helical" evidence="14">
    <location>
        <begin position="51"/>
        <end position="67"/>
    </location>
</feature>
<comment type="catalytic activity">
    <reaction evidence="1">
        <text>ATP + protein L-histidine = ADP + protein N-phospho-L-histidine.</text>
        <dbReference type="EC" id="2.7.13.3"/>
    </reaction>
</comment>
<dbReference type="EC" id="2.7.13.3" evidence="3"/>
<evidence type="ECO:0000256" key="10">
    <source>
        <dbReference type="ARBA" id="ARBA00022989"/>
    </source>
</evidence>
<gene>
    <name evidence="18" type="ORF">SAMN00790413_01667</name>
</gene>
<evidence type="ECO:0000256" key="5">
    <source>
        <dbReference type="ARBA" id="ARBA00022679"/>
    </source>
</evidence>
<dbReference type="RefSeq" id="WP_084049091.1">
    <property type="nucleotide sequence ID" value="NZ_FWWU01000009.1"/>
</dbReference>
<dbReference type="InterPro" id="IPR035965">
    <property type="entry name" value="PAS-like_dom_sf"/>
</dbReference>
<evidence type="ECO:0000256" key="7">
    <source>
        <dbReference type="ARBA" id="ARBA00022741"/>
    </source>
</evidence>
<keyword evidence="8" id="KW-0418">Kinase</keyword>
<keyword evidence="4" id="KW-0597">Phosphoprotein</keyword>
<dbReference type="InterPro" id="IPR005467">
    <property type="entry name" value="His_kinase_dom"/>
</dbReference>
<reference evidence="18 19" key="1">
    <citation type="submission" date="2017-04" db="EMBL/GenBank/DDBJ databases">
        <authorList>
            <person name="Afonso C.L."/>
            <person name="Miller P.J."/>
            <person name="Scott M.A."/>
            <person name="Spackman E."/>
            <person name="Goraichik I."/>
            <person name="Dimitrov K.M."/>
            <person name="Suarez D.L."/>
            <person name="Swayne D.E."/>
        </authorList>
    </citation>
    <scope>NUCLEOTIDE SEQUENCE [LARGE SCALE GENOMIC DNA]</scope>
    <source>
        <strain evidence="18 19">KR-140</strain>
    </source>
</reference>
<proteinExistence type="predicted"/>
<dbReference type="CDD" id="cd00130">
    <property type="entry name" value="PAS"/>
    <property type="match status" value="1"/>
</dbReference>
<dbReference type="GO" id="GO:0000155">
    <property type="term" value="F:phosphorelay sensor kinase activity"/>
    <property type="evidence" value="ECO:0007669"/>
    <property type="project" value="InterPro"/>
</dbReference>
<dbReference type="InterPro" id="IPR013655">
    <property type="entry name" value="PAS_fold_3"/>
</dbReference>
<comment type="subcellular location">
    <subcellularLocation>
        <location evidence="2">Membrane</location>
        <topology evidence="2">Multi-pass membrane protein</topology>
    </subcellularLocation>
</comment>
<dbReference type="Proteomes" id="UP000192582">
    <property type="component" value="Unassembled WGS sequence"/>
</dbReference>
<accession>A0A1W1VHB2</accession>
<dbReference type="PRINTS" id="PR00344">
    <property type="entry name" value="BCTRLSENSOR"/>
</dbReference>
<dbReference type="InterPro" id="IPR025201">
    <property type="entry name" value="KdpD_TM"/>
</dbReference>
<dbReference type="SUPFAM" id="SSF55874">
    <property type="entry name" value="ATPase domain of HSP90 chaperone/DNA topoisomerase II/histidine kinase"/>
    <property type="match status" value="1"/>
</dbReference>
<keyword evidence="6 14" id="KW-0812">Transmembrane</keyword>
<evidence type="ECO:0000256" key="14">
    <source>
        <dbReference type="SAM" id="Phobius"/>
    </source>
</evidence>
<dbReference type="PANTHER" id="PTHR43304">
    <property type="entry name" value="PHYTOCHROME-LIKE PROTEIN CPH1"/>
    <property type="match status" value="1"/>
</dbReference>
<evidence type="ECO:0000256" key="9">
    <source>
        <dbReference type="ARBA" id="ARBA00022840"/>
    </source>
</evidence>
<feature type="coiled-coil region" evidence="13">
    <location>
        <begin position="258"/>
        <end position="293"/>
    </location>
</feature>
<evidence type="ECO:0000313" key="18">
    <source>
        <dbReference type="EMBL" id="SMB92633.1"/>
    </source>
</evidence>
<keyword evidence="9" id="KW-0067">ATP-binding</keyword>
<feature type="domain" description="PAC" evidence="17">
    <location>
        <begin position="220"/>
        <end position="271"/>
    </location>
</feature>
<dbReference type="InterPro" id="IPR036890">
    <property type="entry name" value="HATPase_C_sf"/>
</dbReference>
<keyword evidence="5" id="KW-0808">Transferase</keyword>
<dbReference type="STRING" id="695939.SAMN00790413_01667"/>
<dbReference type="InterPro" id="IPR052162">
    <property type="entry name" value="Sensor_kinase/Photoreceptor"/>
</dbReference>
<keyword evidence="12 14" id="KW-0472">Membrane</keyword>
<dbReference type="GO" id="GO:0016020">
    <property type="term" value="C:membrane"/>
    <property type="evidence" value="ECO:0007669"/>
    <property type="project" value="UniProtKB-SubCell"/>
</dbReference>
<dbReference type="Gene3D" id="1.20.120.620">
    <property type="entry name" value="Backbone structure of the membrane domain of e. Coli histidine kinase receptor kdpd"/>
    <property type="match status" value="1"/>
</dbReference>
<dbReference type="InterPro" id="IPR038318">
    <property type="entry name" value="KdpD_sf"/>
</dbReference>
<feature type="transmembrane region" description="Helical" evidence="14">
    <location>
        <begin position="104"/>
        <end position="121"/>
    </location>
</feature>
<dbReference type="NCBIfam" id="TIGR00229">
    <property type="entry name" value="sensory_box"/>
    <property type="match status" value="1"/>
</dbReference>
<dbReference type="Pfam" id="PF08447">
    <property type="entry name" value="PAS_3"/>
    <property type="match status" value="1"/>
</dbReference>
<evidence type="ECO:0000256" key="6">
    <source>
        <dbReference type="ARBA" id="ARBA00022692"/>
    </source>
</evidence>
<evidence type="ECO:0000256" key="2">
    <source>
        <dbReference type="ARBA" id="ARBA00004141"/>
    </source>
</evidence>
<dbReference type="SUPFAM" id="SSF55785">
    <property type="entry name" value="PYP-like sensor domain (PAS domain)"/>
    <property type="match status" value="1"/>
</dbReference>